<proteinExistence type="predicted"/>
<organism evidence="2 3">
    <name type="scientific">Polarella glacialis</name>
    <name type="common">Dinoflagellate</name>
    <dbReference type="NCBI Taxonomy" id="89957"/>
    <lineage>
        <taxon>Eukaryota</taxon>
        <taxon>Sar</taxon>
        <taxon>Alveolata</taxon>
        <taxon>Dinophyceae</taxon>
        <taxon>Suessiales</taxon>
        <taxon>Suessiaceae</taxon>
        <taxon>Polarella</taxon>
    </lineage>
</organism>
<dbReference type="EMBL" id="CAJNNW010036530">
    <property type="protein sequence ID" value="CAE8735267.1"/>
    <property type="molecule type" value="Genomic_DNA"/>
</dbReference>
<reference evidence="2" key="1">
    <citation type="submission" date="2021-02" db="EMBL/GenBank/DDBJ databases">
        <authorList>
            <person name="Dougan E. K."/>
            <person name="Rhodes N."/>
            <person name="Thang M."/>
            <person name="Chan C."/>
        </authorList>
    </citation>
    <scope>NUCLEOTIDE SEQUENCE</scope>
</reference>
<dbReference type="AlphaFoldDB" id="A0A813LN38"/>
<evidence type="ECO:0000256" key="1">
    <source>
        <dbReference type="SAM" id="SignalP"/>
    </source>
</evidence>
<evidence type="ECO:0000313" key="3">
    <source>
        <dbReference type="Proteomes" id="UP000626109"/>
    </source>
</evidence>
<accession>A0A813LN38</accession>
<keyword evidence="1" id="KW-0732">Signal</keyword>
<evidence type="ECO:0000313" key="2">
    <source>
        <dbReference type="EMBL" id="CAE8735267.1"/>
    </source>
</evidence>
<gene>
    <name evidence="2" type="ORF">PGLA2088_LOCUS47745</name>
</gene>
<feature type="chain" id="PRO_5032280024" evidence="1">
    <location>
        <begin position="26"/>
        <end position="168"/>
    </location>
</feature>
<protein>
    <submittedName>
        <fullName evidence="2">Uncharacterized protein</fullName>
    </submittedName>
</protein>
<feature type="signal peptide" evidence="1">
    <location>
        <begin position="1"/>
        <end position="25"/>
    </location>
</feature>
<dbReference type="Proteomes" id="UP000626109">
    <property type="component" value="Unassembled WGS sequence"/>
</dbReference>
<comment type="caution">
    <text evidence="2">The sequence shown here is derived from an EMBL/GenBank/DDBJ whole genome shotgun (WGS) entry which is preliminary data.</text>
</comment>
<sequence>MSLVFQVVALPIALHLAMLSPLSTPEVPLADLREACRQLLVPLSCQWPAAATSAEQVGENSEEFPEAGCTALRASCRRLRREPQPCRNLLAVKTSSREDAQICRLARALSAVGFVNRPRRAAQETMSRLCDPDALRALADASIYRKELDELSNSEAALLLPATSLPGC</sequence>
<name>A0A813LN38_POLGL</name>